<dbReference type="InterPro" id="IPR001138">
    <property type="entry name" value="Zn2Cys6_DnaBD"/>
</dbReference>
<dbReference type="GeneID" id="63722453"/>
<evidence type="ECO:0000256" key="1">
    <source>
        <dbReference type="ARBA" id="ARBA00022723"/>
    </source>
</evidence>
<dbReference type="Gene3D" id="4.10.240.10">
    <property type="entry name" value="Zn(2)-C6 fungal-type DNA-binding domain"/>
    <property type="match status" value="1"/>
</dbReference>
<evidence type="ECO:0000313" key="9">
    <source>
        <dbReference type="Proteomes" id="UP000184073"/>
    </source>
</evidence>
<protein>
    <recommendedName>
        <fullName evidence="7">Zn(2)-C6 fungal-type domain-containing protein</fullName>
    </recommendedName>
</protein>
<evidence type="ECO:0000256" key="3">
    <source>
        <dbReference type="ARBA" id="ARBA00023125"/>
    </source>
</evidence>
<dbReference type="InterPro" id="IPR036864">
    <property type="entry name" value="Zn2-C6_fun-type_DNA-bd_sf"/>
</dbReference>
<dbReference type="InterPro" id="IPR007219">
    <property type="entry name" value="XnlR_reg_dom"/>
</dbReference>
<dbReference type="RefSeq" id="XP_040667846.1">
    <property type="nucleotide sequence ID" value="XM_040806942.1"/>
</dbReference>
<keyword evidence="3" id="KW-0238">DNA-binding</keyword>
<dbReference type="SMART" id="SM00906">
    <property type="entry name" value="Fungal_trans"/>
    <property type="match status" value="1"/>
</dbReference>
<evidence type="ECO:0000256" key="4">
    <source>
        <dbReference type="ARBA" id="ARBA00023163"/>
    </source>
</evidence>
<dbReference type="CDD" id="cd12148">
    <property type="entry name" value="fungal_TF_MHR"/>
    <property type="match status" value="1"/>
</dbReference>
<keyword evidence="4" id="KW-0804">Transcription</keyword>
<dbReference type="GO" id="GO:0008270">
    <property type="term" value="F:zinc ion binding"/>
    <property type="evidence" value="ECO:0007669"/>
    <property type="project" value="InterPro"/>
</dbReference>
<dbReference type="Proteomes" id="UP000184073">
    <property type="component" value="Unassembled WGS sequence"/>
</dbReference>
<dbReference type="OrthoDB" id="3037908at2759"/>
<accession>A0A1L9PKN2</accession>
<feature type="domain" description="Zn(2)-C6 fungal-type" evidence="7">
    <location>
        <begin position="11"/>
        <end position="41"/>
    </location>
</feature>
<dbReference type="AlphaFoldDB" id="A0A1L9PKN2"/>
<dbReference type="PROSITE" id="PS00463">
    <property type="entry name" value="ZN2_CY6_FUNGAL_1"/>
    <property type="match status" value="1"/>
</dbReference>
<proteinExistence type="predicted"/>
<gene>
    <name evidence="8" type="ORF">ASPVEDRAFT_132641</name>
</gene>
<evidence type="ECO:0000259" key="7">
    <source>
        <dbReference type="PROSITE" id="PS50048"/>
    </source>
</evidence>
<evidence type="ECO:0000313" key="8">
    <source>
        <dbReference type="EMBL" id="OJJ02084.1"/>
    </source>
</evidence>
<evidence type="ECO:0000256" key="5">
    <source>
        <dbReference type="ARBA" id="ARBA00023242"/>
    </source>
</evidence>
<dbReference type="PROSITE" id="PS50048">
    <property type="entry name" value="ZN2_CY6_FUNGAL_2"/>
    <property type="match status" value="1"/>
</dbReference>
<dbReference type="Pfam" id="PF04082">
    <property type="entry name" value="Fungal_trans"/>
    <property type="match status" value="1"/>
</dbReference>
<keyword evidence="9" id="KW-1185">Reference proteome</keyword>
<dbReference type="Pfam" id="PF00172">
    <property type="entry name" value="Zn_clus"/>
    <property type="match status" value="1"/>
</dbReference>
<keyword evidence="5" id="KW-0539">Nucleus</keyword>
<feature type="region of interest" description="Disordered" evidence="6">
    <location>
        <begin position="49"/>
        <end position="85"/>
    </location>
</feature>
<organism evidence="8 9">
    <name type="scientific">Aspergillus versicolor CBS 583.65</name>
    <dbReference type="NCBI Taxonomy" id="1036611"/>
    <lineage>
        <taxon>Eukaryota</taxon>
        <taxon>Fungi</taxon>
        <taxon>Dikarya</taxon>
        <taxon>Ascomycota</taxon>
        <taxon>Pezizomycotina</taxon>
        <taxon>Eurotiomycetes</taxon>
        <taxon>Eurotiomycetidae</taxon>
        <taxon>Eurotiales</taxon>
        <taxon>Aspergillaceae</taxon>
        <taxon>Aspergillus</taxon>
        <taxon>Aspergillus subgen. Nidulantes</taxon>
    </lineage>
</organism>
<dbReference type="InterPro" id="IPR050987">
    <property type="entry name" value="AtrR-like"/>
</dbReference>
<sequence length="502" mass="56476">MDRKRKRLSYACNHCRTKKTRCDEQQPSCRNCRIAGVQCITTDKRRGAVVTHRRRSAADTPESQINTPVSASPLPSRDRQSQCWDRSGWRSGRLPMMPRFVGGCMFEIMTEWLDLAFYRLRIHAPYPALPAASAGSQSGPGSAPPLPPPADMRILGQNIQQTLCSIFPFLSEEHITQICNYSNQGPSNQALAYLIASGFTTDSQTISPYINHCNTLLGHIVAERTLHSVQAIFLFSIVLRSSDQITWAWDILALGISMAQSIGLNQTPTDEPDTGRSNIWWCMFVFEKILAFESGRASTIWDRDLCRQPTQICISSSEEKYKWACISLANTLHEMQDRAAGAWRREEWLPQSVDEAIEEKVRTGGELAMLLDGWWMNIPTEFQPGTASISGQLSQQSPFLSFYYHYALILLNRSVLLIEPSEIHEVIERYGTGKPWKARIASGASICVEAAREMIKLTVGMVDSELPSYLSTLTSPLPAVYVLAVHILRERRSLLVRVDFEV</sequence>
<dbReference type="GO" id="GO:0006351">
    <property type="term" value="P:DNA-templated transcription"/>
    <property type="evidence" value="ECO:0007669"/>
    <property type="project" value="InterPro"/>
</dbReference>
<evidence type="ECO:0000256" key="6">
    <source>
        <dbReference type="SAM" id="MobiDB-lite"/>
    </source>
</evidence>
<keyword evidence="1" id="KW-0479">Metal-binding</keyword>
<dbReference type="PANTHER" id="PTHR46910">
    <property type="entry name" value="TRANSCRIPTION FACTOR PDR1"/>
    <property type="match status" value="1"/>
</dbReference>
<dbReference type="STRING" id="1036611.A0A1L9PKN2"/>
<keyword evidence="2" id="KW-0805">Transcription regulation</keyword>
<dbReference type="EMBL" id="KV878129">
    <property type="protein sequence ID" value="OJJ02084.1"/>
    <property type="molecule type" value="Genomic_DNA"/>
</dbReference>
<dbReference type="SUPFAM" id="SSF57701">
    <property type="entry name" value="Zn2/Cys6 DNA-binding domain"/>
    <property type="match status" value="1"/>
</dbReference>
<dbReference type="GO" id="GO:0003677">
    <property type="term" value="F:DNA binding"/>
    <property type="evidence" value="ECO:0007669"/>
    <property type="project" value="UniProtKB-KW"/>
</dbReference>
<dbReference type="VEuPathDB" id="FungiDB:ASPVEDRAFT_132641"/>
<dbReference type="CDD" id="cd00067">
    <property type="entry name" value="GAL4"/>
    <property type="match status" value="1"/>
</dbReference>
<reference evidence="9" key="1">
    <citation type="journal article" date="2017" name="Genome Biol.">
        <title>Comparative genomics reveals high biological diversity and specific adaptations in the industrially and medically important fungal genus Aspergillus.</title>
        <authorList>
            <person name="de Vries R.P."/>
            <person name="Riley R."/>
            <person name="Wiebenga A."/>
            <person name="Aguilar-Osorio G."/>
            <person name="Amillis S."/>
            <person name="Uchima C.A."/>
            <person name="Anderluh G."/>
            <person name="Asadollahi M."/>
            <person name="Askin M."/>
            <person name="Barry K."/>
            <person name="Battaglia E."/>
            <person name="Bayram O."/>
            <person name="Benocci T."/>
            <person name="Braus-Stromeyer S.A."/>
            <person name="Caldana C."/>
            <person name="Canovas D."/>
            <person name="Cerqueira G.C."/>
            <person name="Chen F."/>
            <person name="Chen W."/>
            <person name="Choi C."/>
            <person name="Clum A."/>
            <person name="Dos Santos R.A."/>
            <person name="Damasio A.R."/>
            <person name="Diallinas G."/>
            <person name="Emri T."/>
            <person name="Fekete E."/>
            <person name="Flipphi M."/>
            <person name="Freyberg S."/>
            <person name="Gallo A."/>
            <person name="Gournas C."/>
            <person name="Habgood R."/>
            <person name="Hainaut M."/>
            <person name="Harispe M.L."/>
            <person name="Henrissat B."/>
            <person name="Hilden K.S."/>
            <person name="Hope R."/>
            <person name="Hossain A."/>
            <person name="Karabika E."/>
            <person name="Karaffa L."/>
            <person name="Karanyi Z."/>
            <person name="Krasevec N."/>
            <person name="Kuo A."/>
            <person name="Kusch H."/>
            <person name="LaButti K."/>
            <person name="Lagendijk E.L."/>
            <person name="Lapidus A."/>
            <person name="Levasseur A."/>
            <person name="Lindquist E."/>
            <person name="Lipzen A."/>
            <person name="Logrieco A.F."/>
            <person name="MacCabe A."/>
            <person name="Maekelae M.R."/>
            <person name="Malavazi I."/>
            <person name="Melin P."/>
            <person name="Meyer V."/>
            <person name="Mielnichuk N."/>
            <person name="Miskei M."/>
            <person name="Molnar A.P."/>
            <person name="Mule G."/>
            <person name="Ngan C.Y."/>
            <person name="Orejas M."/>
            <person name="Orosz E."/>
            <person name="Ouedraogo J.P."/>
            <person name="Overkamp K.M."/>
            <person name="Park H.-S."/>
            <person name="Perrone G."/>
            <person name="Piumi F."/>
            <person name="Punt P.J."/>
            <person name="Ram A.F."/>
            <person name="Ramon A."/>
            <person name="Rauscher S."/>
            <person name="Record E."/>
            <person name="Riano-Pachon D.M."/>
            <person name="Robert V."/>
            <person name="Roehrig J."/>
            <person name="Ruller R."/>
            <person name="Salamov A."/>
            <person name="Salih N.S."/>
            <person name="Samson R.A."/>
            <person name="Sandor E."/>
            <person name="Sanguinetti M."/>
            <person name="Schuetze T."/>
            <person name="Sepcic K."/>
            <person name="Shelest E."/>
            <person name="Sherlock G."/>
            <person name="Sophianopoulou V."/>
            <person name="Squina F.M."/>
            <person name="Sun H."/>
            <person name="Susca A."/>
            <person name="Todd R.B."/>
            <person name="Tsang A."/>
            <person name="Unkles S.E."/>
            <person name="van de Wiele N."/>
            <person name="van Rossen-Uffink D."/>
            <person name="Oliveira J.V."/>
            <person name="Vesth T.C."/>
            <person name="Visser J."/>
            <person name="Yu J.-H."/>
            <person name="Zhou M."/>
            <person name="Andersen M.R."/>
            <person name="Archer D.B."/>
            <person name="Baker S.E."/>
            <person name="Benoit I."/>
            <person name="Brakhage A.A."/>
            <person name="Braus G.H."/>
            <person name="Fischer R."/>
            <person name="Frisvad J.C."/>
            <person name="Goldman G.H."/>
            <person name="Houbraken J."/>
            <person name="Oakley B."/>
            <person name="Pocsi I."/>
            <person name="Scazzocchio C."/>
            <person name="Seiboth B."/>
            <person name="vanKuyk P.A."/>
            <person name="Wortman J."/>
            <person name="Dyer P.S."/>
            <person name="Grigoriev I.V."/>
        </authorList>
    </citation>
    <scope>NUCLEOTIDE SEQUENCE [LARGE SCALE GENOMIC DNA]</scope>
    <source>
        <strain evidence="9">CBS 583.65</strain>
    </source>
</reference>
<dbReference type="PANTHER" id="PTHR46910:SF33">
    <property type="entry name" value="ZN(II)2CYS6 TRANSCRIPTION FACTOR (EUROFUNG)"/>
    <property type="match status" value="1"/>
</dbReference>
<evidence type="ECO:0000256" key="2">
    <source>
        <dbReference type="ARBA" id="ARBA00023015"/>
    </source>
</evidence>
<name>A0A1L9PKN2_ASPVE</name>
<dbReference type="SMART" id="SM00066">
    <property type="entry name" value="GAL4"/>
    <property type="match status" value="1"/>
</dbReference>
<feature type="compositionally biased region" description="Polar residues" evidence="6">
    <location>
        <begin position="61"/>
        <end position="70"/>
    </location>
</feature>
<dbReference type="GO" id="GO:0000981">
    <property type="term" value="F:DNA-binding transcription factor activity, RNA polymerase II-specific"/>
    <property type="evidence" value="ECO:0007669"/>
    <property type="project" value="InterPro"/>
</dbReference>